<name>A0ABN7RRR8_OIKDI</name>
<organism evidence="2 3">
    <name type="scientific">Oikopleura dioica</name>
    <name type="common">Tunicate</name>
    <dbReference type="NCBI Taxonomy" id="34765"/>
    <lineage>
        <taxon>Eukaryota</taxon>
        <taxon>Metazoa</taxon>
        <taxon>Chordata</taxon>
        <taxon>Tunicata</taxon>
        <taxon>Appendicularia</taxon>
        <taxon>Copelata</taxon>
        <taxon>Oikopleuridae</taxon>
        <taxon>Oikopleura</taxon>
    </lineage>
</organism>
<dbReference type="EMBL" id="OU015568">
    <property type="protein sequence ID" value="CAG5081351.1"/>
    <property type="molecule type" value="Genomic_DNA"/>
</dbReference>
<evidence type="ECO:0000313" key="3">
    <source>
        <dbReference type="Proteomes" id="UP001158576"/>
    </source>
</evidence>
<proteinExistence type="predicted"/>
<reference evidence="2 3" key="1">
    <citation type="submission" date="2021-04" db="EMBL/GenBank/DDBJ databases">
        <authorList>
            <person name="Bliznina A."/>
        </authorList>
    </citation>
    <scope>NUCLEOTIDE SEQUENCE [LARGE SCALE GENOMIC DNA]</scope>
</reference>
<sequence>MDYEAYLDAFQAELNYKPKAPAFGHPPAAGEIGSARKASRPNSENAPLSDEKKEAIAKAKGAAKKDLQDLHADGLNIKTMTQDDRIKMITEGLKSFVENDKIAKEINNMFQDPRFNLEDAIKRDPLKISLKTIKG</sequence>
<evidence type="ECO:0000256" key="1">
    <source>
        <dbReference type="SAM" id="MobiDB-lite"/>
    </source>
</evidence>
<dbReference type="Proteomes" id="UP001158576">
    <property type="component" value="Chromosome PAR"/>
</dbReference>
<keyword evidence="3" id="KW-1185">Reference proteome</keyword>
<feature type="compositionally biased region" description="Basic and acidic residues" evidence="1">
    <location>
        <begin position="49"/>
        <end position="60"/>
    </location>
</feature>
<accession>A0ABN7RRR8</accession>
<gene>
    <name evidence="2" type="ORF">OKIOD_LOCUS1410</name>
</gene>
<evidence type="ECO:0000313" key="2">
    <source>
        <dbReference type="EMBL" id="CAG5081351.1"/>
    </source>
</evidence>
<feature type="region of interest" description="Disordered" evidence="1">
    <location>
        <begin position="19"/>
        <end position="60"/>
    </location>
</feature>
<protein>
    <submittedName>
        <fullName evidence="2">Oidioi.mRNA.OKI2018_I69.PAR.g9852.t1.cds</fullName>
    </submittedName>
</protein>